<feature type="transmembrane region" description="Helical" evidence="8">
    <location>
        <begin position="161"/>
        <end position="179"/>
    </location>
</feature>
<dbReference type="InterPro" id="IPR010065">
    <property type="entry name" value="AA_ABC_transptr_permease_3TM"/>
</dbReference>
<dbReference type="GO" id="GO:0043190">
    <property type="term" value="C:ATP-binding cassette (ABC) transporter complex"/>
    <property type="evidence" value="ECO:0007669"/>
    <property type="project" value="InterPro"/>
</dbReference>
<dbReference type="Pfam" id="PF00528">
    <property type="entry name" value="BPD_transp_1"/>
    <property type="match status" value="1"/>
</dbReference>
<feature type="domain" description="ABC transmembrane type-1" evidence="9">
    <location>
        <begin position="290"/>
        <end position="479"/>
    </location>
</feature>
<keyword evidence="7 8" id="KW-0472">Membrane</keyword>
<reference evidence="10" key="1">
    <citation type="journal article" date="2014" name="Int. J. Syst. Evol. Microbiol.">
        <title>Complete genome sequence of Corynebacterium casei LMG S-19264T (=DSM 44701T), isolated from a smear-ripened cheese.</title>
        <authorList>
            <consortium name="US DOE Joint Genome Institute (JGI-PGF)"/>
            <person name="Walter F."/>
            <person name="Albersmeier A."/>
            <person name="Kalinowski J."/>
            <person name="Ruckert C."/>
        </authorList>
    </citation>
    <scope>NUCLEOTIDE SEQUENCE</scope>
    <source>
        <strain evidence="10">CGMCC 1.15493</strain>
    </source>
</reference>
<comment type="similarity">
    <text evidence="2">Belongs to the binding-protein-dependent transport system permease family. HisMQ subfamily.</text>
</comment>
<dbReference type="InterPro" id="IPR035906">
    <property type="entry name" value="MetI-like_sf"/>
</dbReference>
<keyword evidence="6 8" id="KW-1133">Transmembrane helix</keyword>
<dbReference type="PANTHER" id="PTHR30614:SF41">
    <property type="entry name" value="INNER MEMBRANE AMINO-ACID ABC TRANSPORTER PERMEASE PROTEIN YHDY"/>
    <property type="match status" value="1"/>
</dbReference>
<keyword evidence="3 8" id="KW-0813">Transport</keyword>
<protein>
    <recommendedName>
        <fullName evidence="9">ABC transmembrane type-1 domain-containing protein</fullName>
    </recommendedName>
</protein>
<feature type="transmembrane region" description="Helical" evidence="8">
    <location>
        <begin position="325"/>
        <end position="349"/>
    </location>
</feature>
<dbReference type="Proteomes" id="UP000613160">
    <property type="component" value="Unassembled WGS sequence"/>
</dbReference>
<evidence type="ECO:0000256" key="1">
    <source>
        <dbReference type="ARBA" id="ARBA00004429"/>
    </source>
</evidence>
<proteinExistence type="inferred from homology"/>
<feature type="transmembrane region" description="Helical" evidence="8">
    <location>
        <begin position="259"/>
        <end position="279"/>
    </location>
</feature>
<feature type="transmembrane region" description="Helical" evidence="8">
    <location>
        <begin position="361"/>
        <end position="381"/>
    </location>
</feature>
<dbReference type="GO" id="GO:0022857">
    <property type="term" value="F:transmembrane transporter activity"/>
    <property type="evidence" value="ECO:0007669"/>
    <property type="project" value="InterPro"/>
</dbReference>
<evidence type="ECO:0000313" key="11">
    <source>
        <dbReference type="Proteomes" id="UP000613160"/>
    </source>
</evidence>
<gene>
    <name evidence="10" type="ORF">GCM10011335_22070</name>
</gene>
<evidence type="ECO:0000256" key="5">
    <source>
        <dbReference type="ARBA" id="ARBA00022692"/>
    </source>
</evidence>
<accession>A0A916XXG9</accession>
<dbReference type="EMBL" id="BMJJ01000004">
    <property type="protein sequence ID" value="GGD18769.1"/>
    <property type="molecule type" value="Genomic_DNA"/>
</dbReference>
<dbReference type="AlphaFoldDB" id="A0A916XXG9"/>
<sequence>MEEQVARFISTEQKLPLPPPPGEFGWPARVRRSLFATPVDTLLTLLAGALIVYVVSKLLEWGVFNATFVGADRTACLPADGGHSGACWAFVSAKFELFMYGIYPDAERWRIDLLLIGLVVLVAGMAIPSIPFKRLNAILLLGVYPFVALVLLTGGRFEMDGGGVAFVMAVAAAATLYLATGRSEFHWGDPLLKGAAGLLVASLLALLLAAVVSFDRVLFLNLRFTSVSIAAFLLALGSVAVTAVAAFRHSETKGRAATLLIPFAAIVAVLVFVTADLGLTPVRTNSWGGLLLTLVVAISGIVASLPLGILLALGRRSEMPIVKLFCVAFIEFWRGIPLITVLFMANFMLPLFLPAGVNFDQLLRVLVGVSLFSAAYMAEVVRGGLQAIPKGQYEGADAMALTYWQKMRMVILPQALKLVIPGIVNTFIGLFKDTSLVAAVGLADFLGQVRRGFSDPGWSTEQTPATGLVFAAFVYWLFCFSMSRYSVYMERRLDTGHKR</sequence>
<dbReference type="CDD" id="cd06261">
    <property type="entry name" value="TM_PBP2"/>
    <property type="match status" value="1"/>
</dbReference>
<evidence type="ECO:0000256" key="3">
    <source>
        <dbReference type="ARBA" id="ARBA00022448"/>
    </source>
</evidence>
<organism evidence="10 11">
    <name type="scientific">Aureimonas glaciei</name>
    <dbReference type="NCBI Taxonomy" id="1776957"/>
    <lineage>
        <taxon>Bacteria</taxon>
        <taxon>Pseudomonadati</taxon>
        <taxon>Pseudomonadota</taxon>
        <taxon>Alphaproteobacteria</taxon>
        <taxon>Hyphomicrobiales</taxon>
        <taxon>Aurantimonadaceae</taxon>
        <taxon>Aureimonas</taxon>
    </lineage>
</organism>
<name>A0A916XXG9_9HYPH</name>
<dbReference type="InterPro" id="IPR000515">
    <property type="entry name" value="MetI-like"/>
</dbReference>
<keyword evidence="4" id="KW-1003">Cell membrane</keyword>
<dbReference type="NCBIfam" id="TIGR01726">
    <property type="entry name" value="HEQRo_perm_3TM"/>
    <property type="match status" value="1"/>
</dbReference>
<evidence type="ECO:0000313" key="10">
    <source>
        <dbReference type="EMBL" id="GGD18769.1"/>
    </source>
</evidence>
<keyword evidence="5 8" id="KW-0812">Transmembrane</keyword>
<feature type="transmembrane region" description="Helical" evidence="8">
    <location>
        <begin position="415"/>
        <end position="443"/>
    </location>
</feature>
<evidence type="ECO:0000256" key="6">
    <source>
        <dbReference type="ARBA" id="ARBA00022989"/>
    </source>
</evidence>
<dbReference type="PROSITE" id="PS50928">
    <property type="entry name" value="ABC_TM1"/>
    <property type="match status" value="1"/>
</dbReference>
<feature type="transmembrane region" description="Helical" evidence="8">
    <location>
        <begin position="109"/>
        <end position="130"/>
    </location>
</feature>
<reference evidence="10" key="2">
    <citation type="submission" date="2020-09" db="EMBL/GenBank/DDBJ databases">
        <authorList>
            <person name="Sun Q."/>
            <person name="Zhou Y."/>
        </authorList>
    </citation>
    <scope>NUCLEOTIDE SEQUENCE</scope>
    <source>
        <strain evidence="10">CGMCC 1.15493</strain>
    </source>
</reference>
<keyword evidence="11" id="KW-1185">Reference proteome</keyword>
<dbReference type="SUPFAM" id="SSF161098">
    <property type="entry name" value="MetI-like"/>
    <property type="match status" value="1"/>
</dbReference>
<evidence type="ECO:0000256" key="4">
    <source>
        <dbReference type="ARBA" id="ARBA00022475"/>
    </source>
</evidence>
<feature type="transmembrane region" description="Helical" evidence="8">
    <location>
        <begin position="291"/>
        <end position="313"/>
    </location>
</feature>
<dbReference type="PANTHER" id="PTHR30614">
    <property type="entry name" value="MEMBRANE COMPONENT OF AMINO ACID ABC TRANSPORTER"/>
    <property type="match status" value="1"/>
</dbReference>
<dbReference type="RefSeq" id="WP_188850646.1">
    <property type="nucleotide sequence ID" value="NZ_BMJJ01000004.1"/>
</dbReference>
<feature type="transmembrane region" description="Helical" evidence="8">
    <location>
        <begin position="191"/>
        <end position="212"/>
    </location>
</feature>
<dbReference type="GO" id="GO:0006865">
    <property type="term" value="P:amino acid transport"/>
    <property type="evidence" value="ECO:0007669"/>
    <property type="project" value="TreeGrafter"/>
</dbReference>
<feature type="transmembrane region" description="Helical" evidence="8">
    <location>
        <begin position="463"/>
        <end position="482"/>
    </location>
</feature>
<dbReference type="InterPro" id="IPR043429">
    <property type="entry name" value="ArtM/GltK/GlnP/TcyL/YhdX-like"/>
</dbReference>
<evidence type="ECO:0000256" key="7">
    <source>
        <dbReference type="ARBA" id="ARBA00023136"/>
    </source>
</evidence>
<feature type="transmembrane region" description="Helical" evidence="8">
    <location>
        <begin position="34"/>
        <end position="55"/>
    </location>
</feature>
<feature type="transmembrane region" description="Helical" evidence="8">
    <location>
        <begin position="137"/>
        <end position="155"/>
    </location>
</feature>
<feature type="transmembrane region" description="Helical" evidence="8">
    <location>
        <begin position="224"/>
        <end position="247"/>
    </location>
</feature>
<comment type="subcellular location">
    <subcellularLocation>
        <location evidence="1">Cell inner membrane</location>
        <topology evidence="1">Multi-pass membrane protein</topology>
    </subcellularLocation>
    <subcellularLocation>
        <location evidence="8">Cell membrane</location>
        <topology evidence="8">Multi-pass membrane protein</topology>
    </subcellularLocation>
</comment>
<evidence type="ECO:0000259" key="9">
    <source>
        <dbReference type="PROSITE" id="PS50928"/>
    </source>
</evidence>
<comment type="caution">
    <text evidence="10">The sequence shown here is derived from an EMBL/GenBank/DDBJ whole genome shotgun (WGS) entry which is preliminary data.</text>
</comment>
<evidence type="ECO:0000256" key="2">
    <source>
        <dbReference type="ARBA" id="ARBA00010072"/>
    </source>
</evidence>
<evidence type="ECO:0000256" key="8">
    <source>
        <dbReference type="RuleBase" id="RU363032"/>
    </source>
</evidence>
<dbReference type="Gene3D" id="1.10.3720.10">
    <property type="entry name" value="MetI-like"/>
    <property type="match status" value="1"/>
</dbReference>